<evidence type="ECO:0000256" key="10">
    <source>
        <dbReference type="PIRNR" id="PIRNR015761"/>
    </source>
</evidence>
<name>A0A4V3D7Y9_9GAMM</name>
<evidence type="ECO:0000256" key="9">
    <source>
        <dbReference type="ARBA" id="ARBA00023136"/>
    </source>
</evidence>
<proteinExistence type="inferred from homology"/>
<evidence type="ECO:0000259" key="12">
    <source>
        <dbReference type="Pfam" id="PF05134"/>
    </source>
</evidence>
<dbReference type="RefSeq" id="WP_133588221.1">
    <property type="nucleotide sequence ID" value="NZ_CP037953.1"/>
</dbReference>
<evidence type="ECO:0000256" key="2">
    <source>
        <dbReference type="ARBA" id="ARBA00005318"/>
    </source>
</evidence>
<evidence type="ECO:0000256" key="8">
    <source>
        <dbReference type="ARBA" id="ARBA00022989"/>
    </source>
</evidence>
<reference evidence="14 15" key="1">
    <citation type="submission" date="2019-03" db="EMBL/GenBank/DDBJ databases">
        <title>Genomic Encyclopedia of Type Strains, Phase IV (KMG-IV): sequencing the most valuable type-strain genomes for metagenomic binning, comparative biology and taxonomic classification.</title>
        <authorList>
            <person name="Goeker M."/>
        </authorList>
    </citation>
    <scope>NUCLEOTIDE SEQUENCE [LARGE SCALE GENOMIC DNA]</scope>
    <source>
        <strain evidence="14 15">DSM 103792</strain>
    </source>
</reference>
<evidence type="ECO:0000259" key="13">
    <source>
        <dbReference type="Pfam" id="PF12693"/>
    </source>
</evidence>
<dbReference type="GO" id="GO:0009276">
    <property type="term" value="C:Gram-negative-bacterium-type cell wall"/>
    <property type="evidence" value="ECO:0007669"/>
    <property type="project" value="InterPro"/>
</dbReference>
<dbReference type="GO" id="GO:0005886">
    <property type="term" value="C:plasma membrane"/>
    <property type="evidence" value="ECO:0007669"/>
    <property type="project" value="UniProtKB-SubCell"/>
</dbReference>
<organism evidence="14 15">
    <name type="scientific">Permianibacter aggregans</name>
    <dbReference type="NCBI Taxonomy" id="1510150"/>
    <lineage>
        <taxon>Bacteria</taxon>
        <taxon>Pseudomonadati</taxon>
        <taxon>Pseudomonadota</taxon>
        <taxon>Gammaproteobacteria</taxon>
        <taxon>Pseudomonadales</taxon>
        <taxon>Pseudomonadaceae</taxon>
        <taxon>Permianibacter</taxon>
    </lineage>
</organism>
<dbReference type="AlphaFoldDB" id="A0A4V3D7Y9"/>
<evidence type="ECO:0000256" key="7">
    <source>
        <dbReference type="ARBA" id="ARBA00022927"/>
    </source>
</evidence>
<dbReference type="SUPFAM" id="SSF53067">
    <property type="entry name" value="Actin-like ATPase domain"/>
    <property type="match status" value="1"/>
</dbReference>
<evidence type="ECO:0000256" key="5">
    <source>
        <dbReference type="ARBA" id="ARBA00022519"/>
    </source>
</evidence>
<keyword evidence="8" id="KW-1133">Transmembrane helix</keyword>
<dbReference type="Gene3D" id="3.30.420.380">
    <property type="match status" value="1"/>
</dbReference>
<dbReference type="Gene3D" id="3.30.1360.100">
    <property type="entry name" value="General secretion pathway protein M, EpsM"/>
    <property type="match status" value="1"/>
</dbReference>
<feature type="region of interest" description="Disordered" evidence="11">
    <location>
        <begin position="376"/>
        <end position="398"/>
    </location>
</feature>
<feature type="compositionally biased region" description="Low complexity" evidence="11">
    <location>
        <begin position="376"/>
        <end position="387"/>
    </location>
</feature>
<feature type="domain" description="GspL cytoplasmic actin-ATPase-like" evidence="12">
    <location>
        <begin position="6"/>
        <end position="232"/>
    </location>
</feature>
<dbReference type="GO" id="GO:0015627">
    <property type="term" value="C:type II protein secretion system complex"/>
    <property type="evidence" value="ECO:0007669"/>
    <property type="project" value="InterPro"/>
</dbReference>
<evidence type="ECO:0000256" key="6">
    <source>
        <dbReference type="ARBA" id="ARBA00022692"/>
    </source>
</evidence>
<evidence type="ECO:0000313" key="15">
    <source>
        <dbReference type="Proteomes" id="UP000295375"/>
    </source>
</evidence>
<dbReference type="Proteomes" id="UP000295375">
    <property type="component" value="Unassembled WGS sequence"/>
</dbReference>
<gene>
    <name evidence="14" type="ORF">EV696_10355</name>
</gene>
<sequence length="398" mass="43874">MTSTIFLRLPNLVEQPADWVELAADNQILASGRLQWPEQLTELASHAQQKSLVLVLPVERTLITRVTVPEKQQKHLSKVLPYLLEEHVAGSIDDLHIVAEPVFEQNQVLTVAVDEQYFRDCLQQCQSAGLNPVQVTIDALGLPTTIDRAHLLVSEQRALLRLPDGQAQALALSELSSLLPLLLGETPLKIFSADSTQANDIVAEREEIDHDLAFLAQRLRTTLNLRQGEYAPSSAWQEHWQQWRPLVKVLGIAAAVSYLLVIGDLLLMNYRINKIDSAIRESYAQAFPSEANVAQPMASMRGHMKKFADGVSGGGFTGYLAEVAPVVKENPQLVVRGAGYEVGSQALRMDITAPDLGTLNQLVQRFQQMGFSTDLGQASASAGGYSSRLELRRQGEKK</sequence>
<dbReference type="OrthoDB" id="7011844at2"/>
<dbReference type="PIRSF" id="PIRSF015761">
    <property type="entry name" value="Protein_L"/>
    <property type="match status" value="1"/>
</dbReference>
<dbReference type="EMBL" id="SNYM01000003">
    <property type="protein sequence ID" value="TDQ49687.1"/>
    <property type="molecule type" value="Genomic_DNA"/>
</dbReference>
<feature type="domain" description="GspL periplasmic" evidence="13">
    <location>
        <begin position="239"/>
        <end position="394"/>
    </location>
</feature>
<comment type="function">
    <text evidence="10">Inner membrane component of the type II secretion system required for the energy-dependent secretion of extracellular factors such as proteases and toxins from the periplasm.</text>
</comment>
<keyword evidence="7 10" id="KW-0653">Protein transport</keyword>
<accession>A0A4V3D7Y9</accession>
<evidence type="ECO:0000313" key="14">
    <source>
        <dbReference type="EMBL" id="TDQ49687.1"/>
    </source>
</evidence>
<keyword evidence="4" id="KW-1003">Cell membrane</keyword>
<protein>
    <recommendedName>
        <fullName evidence="10">Type II secretion system protein L</fullName>
        <shortName evidence="10">T2SS protein L</shortName>
    </recommendedName>
</protein>
<keyword evidence="15" id="KW-1185">Reference proteome</keyword>
<feature type="compositionally biased region" description="Basic and acidic residues" evidence="11">
    <location>
        <begin position="389"/>
        <end position="398"/>
    </location>
</feature>
<dbReference type="InterPro" id="IPR024230">
    <property type="entry name" value="GspL_cyto_dom"/>
</dbReference>
<dbReference type="InterPro" id="IPR007812">
    <property type="entry name" value="T2SS_protein-GspL"/>
</dbReference>
<comment type="subcellular location">
    <subcellularLocation>
        <location evidence="1">Cell inner membrane</location>
        <topology evidence="1">Single-pass membrane protein</topology>
    </subcellularLocation>
</comment>
<dbReference type="Pfam" id="PF12693">
    <property type="entry name" value="GspL_C"/>
    <property type="match status" value="1"/>
</dbReference>
<evidence type="ECO:0000256" key="1">
    <source>
        <dbReference type="ARBA" id="ARBA00004377"/>
    </source>
</evidence>
<dbReference type="InterPro" id="IPR025691">
    <property type="entry name" value="GspL_pp_dom"/>
</dbReference>
<keyword evidence="9" id="KW-0472">Membrane</keyword>
<dbReference type="Pfam" id="PF05134">
    <property type="entry name" value="T2SSL"/>
    <property type="match status" value="1"/>
</dbReference>
<keyword evidence="3 10" id="KW-0813">Transport</keyword>
<dbReference type="InterPro" id="IPR043129">
    <property type="entry name" value="ATPase_NBD"/>
</dbReference>
<comment type="similarity">
    <text evidence="2 10">Belongs to the GSP L family.</text>
</comment>
<evidence type="ECO:0000256" key="11">
    <source>
        <dbReference type="SAM" id="MobiDB-lite"/>
    </source>
</evidence>
<dbReference type="NCBIfam" id="TIGR01709">
    <property type="entry name" value="typeII_sec_gspL"/>
    <property type="match status" value="1"/>
</dbReference>
<evidence type="ECO:0000256" key="4">
    <source>
        <dbReference type="ARBA" id="ARBA00022475"/>
    </source>
</evidence>
<keyword evidence="5" id="KW-0997">Cell inner membrane</keyword>
<evidence type="ECO:0000256" key="3">
    <source>
        <dbReference type="ARBA" id="ARBA00022448"/>
    </source>
</evidence>
<comment type="caution">
    <text evidence="14">The sequence shown here is derived from an EMBL/GenBank/DDBJ whole genome shotgun (WGS) entry which is preliminary data.</text>
</comment>
<dbReference type="CDD" id="cd24017">
    <property type="entry name" value="ASKHA_T2SSL_N"/>
    <property type="match status" value="1"/>
</dbReference>
<dbReference type="GO" id="GO:0015628">
    <property type="term" value="P:protein secretion by the type II secretion system"/>
    <property type="evidence" value="ECO:0007669"/>
    <property type="project" value="InterPro"/>
</dbReference>
<keyword evidence="6" id="KW-0812">Transmembrane</keyword>